<keyword evidence="8" id="KW-1185">Reference proteome</keyword>
<dbReference type="OMA" id="YRREMSC"/>
<sequence length="640" mass="70951">MVTMLGYDVEVEDIARVTVGVTLGLLTVYRRELSSNRAYHDEQAAEIQSDATPGESDEWSRAPSDSEGNPAEDGSPTIPRRKSLSSLHGEGMPMITDEQLQSKAVRRDAIDRARQSDHLDELLDSAGTVFSGGPFLAVGTAVLDHLVFSSLAGAYASMASSLRHSFARRVYPLDEVDTPKKSEENESPASSTVGPIHNQFIYNVAWNAASDYFSSKLASGSSADDYDGKSQRNLSMRKSKSTSNLIPLSDMQTRELLYDMIDMAGRGNMDINLLPSEQQIHVFSYLSPADLLAFTCTNLAARGLLTETAPIDGEVETSAAEDPAEEGTYRSSGNTAILIWKALFRRDFAWILSDWQIGREALVRSLRIGCDRHPRRAGDSMRSEVLRHVLSAIAESGNDGLRSIDIDSVGSTFPLSSMKEFYFVFAETWLNYSIAGCNSTDKCLIGLHGHVFDISDFVEAHPGSTETLLIESGRDSTVSFVLVVSFGTRLSSTLLFMQLFFESIGHSRGARKLAIGKVAVVNAQCVDWNARSVVNDCDVRRPVRPQKTWGLIKPRDDSLVRRINIPGFLIPKKRSQSRSFGGLWSVRQRIKREELVQEQQAENLQRALGQNLFGGIQCFFDPFNGWQSWYTNRDFQTVYS</sequence>
<accession>K0RFX4</accession>
<evidence type="ECO:0000313" key="8">
    <source>
        <dbReference type="Proteomes" id="UP000266841"/>
    </source>
</evidence>
<dbReference type="PANTHER" id="PTHR19359">
    <property type="entry name" value="CYTOCHROME B5"/>
    <property type="match status" value="1"/>
</dbReference>
<dbReference type="OrthoDB" id="47685at2759"/>
<feature type="region of interest" description="Disordered" evidence="5">
    <location>
        <begin position="39"/>
        <end position="102"/>
    </location>
</feature>
<dbReference type="GO" id="GO:0020037">
    <property type="term" value="F:heme binding"/>
    <property type="evidence" value="ECO:0007669"/>
    <property type="project" value="TreeGrafter"/>
</dbReference>
<evidence type="ECO:0000256" key="5">
    <source>
        <dbReference type="SAM" id="MobiDB-lite"/>
    </source>
</evidence>
<dbReference type="Gene3D" id="3.10.120.10">
    <property type="entry name" value="Cytochrome b5-like heme/steroid binding domain"/>
    <property type="match status" value="1"/>
</dbReference>
<dbReference type="SUPFAM" id="SSF81383">
    <property type="entry name" value="F-box domain"/>
    <property type="match status" value="1"/>
</dbReference>
<evidence type="ECO:0000256" key="4">
    <source>
        <dbReference type="ARBA" id="ARBA00038168"/>
    </source>
</evidence>
<proteinExistence type="inferred from homology"/>
<dbReference type="InterPro" id="IPR036400">
    <property type="entry name" value="Cyt_B5-like_heme/steroid_sf"/>
</dbReference>
<dbReference type="Proteomes" id="UP000266841">
    <property type="component" value="Unassembled WGS sequence"/>
</dbReference>
<dbReference type="eggNOG" id="KOG0537">
    <property type="taxonomic scope" value="Eukaryota"/>
</dbReference>
<dbReference type="Pfam" id="PF00173">
    <property type="entry name" value="Cyt-b5"/>
    <property type="match status" value="1"/>
</dbReference>
<dbReference type="GO" id="GO:0016020">
    <property type="term" value="C:membrane"/>
    <property type="evidence" value="ECO:0007669"/>
    <property type="project" value="TreeGrafter"/>
</dbReference>
<dbReference type="AlphaFoldDB" id="K0RFX4"/>
<comment type="caution">
    <text evidence="7">The sequence shown here is derived from an EMBL/GenBank/DDBJ whole genome shotgun (WGS) entry which is preliminary data.</text>
</comment>
<dbReference type="CDD" id="cd09917">
    <property type="entry name" value="F-box_SF"/>
    <property type="match status" value="1"/>
</dbReference>
<evidence type="ECO:0000256" key="2">
    <source>
        <dbReference type="ARBA" id="ARBA00022723"/>
    </source>
</evidence>
<evidence type="ECO:0000259" key="6">
    <source>
        <dbReference type="PROSITE" id="PS50255"/>
    </source>
</evidence>
<protein>
    <recommendedName>
        <fullName evidence="6">Cytochrome b5 heme-binding domain-containing protein</fullName>
    </recommendedName>
</protein>
<dbReference type="PANTHER" id="PTHR19359:SF14">
    <property type="entry name" value="CYTOCHROME B5 A"/>
    <property type="match status" value="1"/>
</dbReference>
<evidence type="ECO:0000313" key="7">
    <source>
        <dbReference type="EMBL" id="EJK47866.1"/>
    </source>
</evidence>
<dbReference type="InterPro" id="IPR036047">
    <property type="entry name" value="F-box-like_dom_sf"/>
</dbReference>
<keyword evidence="2" id="KW-0479">Metal-binding</keyword>
<comment type="similarity">
    <text evidence="4">Belongs to the cytochrome b5 family.</text>
</comment>
<reference evidence="7 8" key="1">
    <citation type="journal article" date="2012" name="Genome Biol.">
        <title>Genome and low-iron response of an oceanic diatom adapted to chronic iron limitation.</title>
        <authorList>
            <person name="Lommer M."/>
            <person name="Specht M."/>
            <person name="Roy A.S."/>
            <person name="Kraemer L."/>
            <person name="Andreson R."/>
            <person name="Gutowska M.A."/>
            <person name="Wolf J."/>
            <person name="Bergner S.V."/>
            <person name="Schilhabel M.B."/>
            <person name="Klostermeier U.C."/>
            <person name="Beiko R.G."/>
            <person name="Rosenstiel P."/>
            <person name="Hippler M."/>
            <person name="Laroche J."/>
        </authorList>
    </citation>
    <scope>NUCLEOTIDE SEQUENCE [LARGE SCALE GENOMIC DNA]</scope>
    <source>
        <strain evidence="7 8">CCMP1005</strain>
    </source>
</reference>
<gene>
    <name evidence="7" type="ORF">THAOC_33387</name>
</gene>
<dbReference type="PROSITE" id="PS50255">
    <property type="entry name" value="CYTOCHROME_B5_2"/>
    <property type="match status" value="1"/>
</dbReference>
<dbReference type="EMBL" id="AGNL01046538">
    <property type="protein sequence ID" value="EJK47866.1"/>
    <property type="molecule type" value="Genomic_DNA"/>
</dbReference>
<keyword evidence="1" id="KW-0349">Heme</keyword>
<name>K0RFX4_THAOC</name>
<dbReference type="SUPFAM" id="SSF55856">
    <property type="entry name" value="Cytochrome b5-like heme/steroid binding domain"/>
    <property type="match status" value="1"/>
</dbReference>
<feature type="domain" description="Cytochrome b5 heme-binding" evidence="6">
    <location>
        <begin position="438"/>
        <end position="524"/>
    </location>
</feature>
<dbReference type="InterPro" id="IPR050668">
    <property type="entry name" value="Cytochrome_b5"/>
</dbReference>
<keyword evidence="3" id="KW-0408">Iron</keyword>
<dbReference type="GO" id="GO:0046872">
    <property type="term" value="F:metal ion binding"/>
    <property type="evidence" value="ECO:0007669"/>
    <property type="project" value="UniProtKB-KW"/>
</dbReference>
<evidence type="ECO:0000256" key="1">
    <source>
        <dbReference type="ARBA" id="ARBA00022617"/>
    </source>
</evidence>
<feature type="region of interest" description="Disordered" evidence="5">
    <location>
        <begin position="220"/>
        <end position="243"/>
    </location>
</feature>
<organism evidence="7 8">
    <name type="scientific">Thalassiosira oceanica</name>
    <name type="common">Marine diatom</name>
    <dbReference type="NCBI Taxonomy" id="159749"/>
    <lineage>
        <taxon>Eukaryota</taxon>
        <taxon>Sar</taxon>
        <taxon>Stramenopiles</taxon>
        <taxon>Ochrophyta</taxon>
        <taxon>Bacillariophyta</taxon>
        <taxon>Coscinodiscophyceae</taxon>
        <taxon>Thalassiosirophycidae</taxon>
        <taxon>Thalassiosirales</taxon>
        <taxon>Thalassiosiraceae</taxon>
        <taxon>Thalassiosira</taxon>
    </lineage>
</organism>
<dbReference type="InterPro" id="IPR001199">
    <property type="entry name" value="Cyt_B5-like_heme/steroid-bd"/>
</dbReference>
<evidence type="ECO:0000256" key="3">
    <source>
        <dbReference type="ARBA" id="ARBA00023004"/>
    </source>
</evidence>